<dbReference type="Proteomes" id="UP000005496">
    <property type="component" value="Unassembled WGS sequence"/>
</dbReference>
<proteinExistence type="predicted"/>
<reference evidence="2" key="1">
    <citation type="submission" date="2010-05" db="EMBL/GenBank/DDBJ databases">
        <title>The draft genome of Desulfonatronospira thiodismutans ASO3-1.</title>
        <authorList>
            <consortium name="US DOE Joint Genome Institute (JGI-PGF)"/>
            <person name="Lucas S."/>
            <person name="Copeland A."/>
            <person name="Lapidus A."/>
            <person name="Cheng J.-F."/>
            <person name="Bruce D."/>
            <person name="Goodwin L."/>
            <person name="Pitluck S."/>
            <person name="Chertkov O."/>
            <person name="Brettin T."/>
            <person name="Detter J.C."/>
            <person name="Han C."/>
            <person name="Land M.L."/>
            <person name="Hauser L."/>
            <person name="Kyrpides N."/>
            <person name="Mikhailova N."/>
            <person name="Muyzer G."/>
            <person name="Woyke T."/>
        </authorList>
    </citation>
    <scope>NUCLEOTIDE SEQUENCE [LARGE SCALE GENOMIC DNA]</scope>
    <source>
        <strain evidence="2">ASO3-1</strain>
    </source>
</reference>
<feature type="domain" description="PIN" evidence="1">
    <location>
        <begin position="5"/>
        <end position="125"/>
    </location>
</feature>
<evidence type="ECO:0000259" key="1">
    <source>
        <dbReference type="Pfam" id="PF01850"/>
    </source>
</evidence>
<dbReference type="RefSeq" id="WP_008869666.1">
    <property type="nucleotide sequence ID" value="NZ_ACJN02000002.1"/>
</dbReference>
<sequence>MTKLLFDSFALLRFLQKEPGADKVSELLQRVVSGQTEGFINAINVGEIIYLTQRRFGEQKKLETFIHLKRLKLKILPCPNELIYRAAEFKARHPISYADAFAMASALENDAPLVTGDPEFRQVSHLVRIIWV</sequence>
<name>D6SNL2_9BACT</name>
<dbReference type="EMBL" id="ACJN02000002">
    <property type="protein sequence ID" value="EFI34338.1"/>
    <property type="molecule type" value="Genomic_DNA"/>
</dbReference>
<keyword evidence="3" id="KW-1185">Reference proteome</keyword>
<dbReference type="Pfam" id="PF01850">
    <property type="entry name" value="PIN"/>
    <property type="match status" value="1"/>
</dbReference>
<comment type="caution">
    <text evidence="2">The sequence shown here is derived from an EMBL/GenBank/DDBJ whole genome shotgun (WGS) entry which is preliminary data.</text>
</comment>
<dbReference type="eggNOG" id="COG1848">
    <property type="taxonomic scope" value="Bacteria"/>
</dbReference>
<dbReference type="Gene3D" id="3.40.50.1010">
    <property type="entry name" value="5'-nuclease"/>
    <property type="match status" value="1"/>
</dbReference>
<gene>
    <name evidence="2" type="ORF">Dthio_PD1689</name>
</gene>
<dbReference type="CDD" id="cd18689">
    <property type="entry name" value="PIN_VapC-like"/>
    <property type="match status" value="1"/>
</dbReference>
<protein>
    <submittedName>
        <fullName evidence="2">PilT protein domain protein</fullName>
    </submittedName>
</protein>
<accession>D6SNL2</accession>
<dbReference type="InterPro" id="IPR002716">
    <property type="entry name" value="PIN_dom"/>
</dbReference>
<evidence type="ECO:0000313" key="3">
    <source>
        <dbReference type="Proteomes" id="UP000005496"/>
    </source>
</evidence>
<dbReference type="SUPFAM" id="SSF88723">
    <property type="entry name" value="PIN domain-like"/>
    <property type="match status" value="1"/>
</dbReference>
<organism evidence="2 3">
    <name type="scientific">Desulfonatronospira thiodismutans ASO3-1</name>
    <dbReference type="NCBI Taxonomy" id="555779"/>
    <lineage>
        <taxon>Bacteria</taxon>
        <taxon>Pseudomonadati</taxon>
        <taxon>Thermodesulfobacteriota</taxon>
        <taxon>Desulfovibrionia</taxon>
        <taxon>Desulfovibrionales</taxon>
        <taxon>Desulfonatronovibrionaceae</taxon>
        <taxon>Desulfonatronospira</taxon>
    </lineage>
</organism>
<evidence type="ECO:0000313" key="2">
    <source>
        <dbReference type="EMBL" id="EFI34338.1"/>
    </source>
</evidence>
<dbReference type="AlphaFoldDB" id="D6SNL2"/>
<dbReference type="InterPro" id="IPR029060">
    <property type="entry name" value="PIN-like_dom_sf"/>
</dbReference>
<dbReference type="OrthoDB" id="122215at2"/>